<comment type="cofactor">
    <cofactor evidence="1">
        <name>[4Fe-4S] cluster</name>
        <dbReference type="ChEBI" id="CHEBI:49883"/>
    </cofactor>
</comment>
<dbReference type="EC" id="2.8.4.3" evidence="10"/>
<dbReference type="SUPFAM" id="SSF102114">
    <property type="entry name" value="Radical SAM enzymes"/>
    <property type="match status" value="1"/>
</dbReference>
<dbReference type="PATRIC" id="fig|1313304.3.peg.1094"/>
<dbReference type="InterPro" id="IPR058240">
    <property type="entry name" value="rSAM_sf"/>
</dbReference>
<organism evidence="16 17">
    <name type="scientific">Chitinivibrio alkaliphilus ACht1</name>
    <dbReference type="NCBI Taxonomy" id="1313304"/>
    <lineage>
        <taxon>Bacteria</taxon>
        <taxon>Pseudomonadati</taxon>
        <taxon>Fibrobacterota</taxon>
        <taxon>Chitinivibrionia</taxon>
        <taxon>Chitinivibrionales</taxon>
        <taxon>Chitinivibrionaceae</taxon>
        <taxon>Chitinivibrio</taxon>
    </lineage>
</organism>
<dbReference type="OrthoDB" id="9805215at2"/>
<comment type="function">
    <text evidence="2">Catalyzes the methylthiolation of N6-(dimethylallyl)adenosine (i(6)A), leading to the formation of 2-methylthio-N6-(dimethylallyl)adenosine (ms(2)i(6)A) at position 37 in tRNAs that read codons beginning with uridine.</text>
</comment>
<dbReference type="PROSITE" id="PS01278">
    <property type="entry name" value="MTTASE_RADICAL"/>
    <property type="match status" value="1"/>
</dbReference>
<keyword evidence="17" id="KW-1185">Reference proteome</keyword>
<evidence type="ECO:0000256" key="9">
    <source>
        <dbReference type="ARBA" id="ARBA00023014"/>
    </source>
</evidence>
<dbReference type="InterPro" id="IPR007197">
    <property type="entry name" value="rSAM"/>
</dbReference>
<protein>
    <recommendedName>
        <fullName evidence="11">tRNA-2-methylthio-N(6)-dimethylallyladenosine synthase</fullName>
        <ecNumber evidence="10">2.8.4.3</ecNumber>
    </recommendedName>
    <alternativeName>
        <fullName evidence="13">(Dimethylallyl)adenosine tRNA methylthiotransferase MiaB</fullName>
    </alternativeName>
    <alternativeName>
        <fullName evidence="12">tRNA-i(6)A37 methylthiotransferase</fullName>
    </alternativeName>
</protein>
<dbReference type="Pfam" id="PF04055">
    <property type="entry name" value="Radical_SAM"/>
    <property type="match status" value="1"/>
</dbReference>
<dbReference type="FunFam" id="3.80.30.20:FF:000001">
    <property type="entry name" value="tRNA-2-methylthio-N(6)-dimethylallyladenosine synthase 2"/>
    <property type="match status" value="1"/>
</dbReference>
<keyword evidence="3" id="KW-0004">4Fe-4S</keyword>
<dbReference type="Pfam" id="PF00919">
    <property type="entry name" value="UPF0004"/>
    <property type="match status" value="1"/>
</dbReference>
<accession>U7DA03</accession>
<reference evidence="16 17" key="1">
    <citation type="journal article" date="2013" name="Environ. Microbiol.">
        <title>Genome analysis of Chitinivibrio alkaliphilus gen. nov., sp. nov., a novel extremely haloalkaliphilic anaerobic chitinolytic bacterium from the candidate phylum Termite Group 3.</title>
        <authorList>
            <person name="Sorokin D.Y."/>
            <person name="Gumerov V.M."/>
            <person name="Rakitin A.L."/>
            <person name="Beletsky A.V."/>
            <person name="Damste J.S."/>
            <person name="Muyzer G."/>
            <person name="Mardanov A.V."/>
            <person name="Ravin N.V."/>
        </authorList>
    </citation>
    <scope>NUCLEOTIDE SEQUENCE [LARGE SCALE GENOMIC DNA]</scope>
    <source>
        <strain evidence="16 17">ACht1</strain>
    </source>
</reference>
<dbReference type="GO" id="GO:0005829">
    <property type="term" value="C:cytosol"/>
    <property type="evidence" value="ECO:0007669"/>
    <property type="project" value="TreeGrafter"/>
</dbReference>
<evidence type="ECO:0000256" key="13">
    <source>
        <dbReference type="ARBA" id="ARBA00081141"/>
    </source>
</evidence>
<dbReference type="GO" id="GO:0051539">
    <property type="term" value="F:4 iron, 4 sulfur cluster binding"/>
    <property type="evidence" value="ECO:0007669"/>
    <property type="project" value="UniProtKB-KW"/>
</dbReference>
<keyword evidence="8" id="KW-0408">Iron</keyword>
<keyword evidence="7" id="KW-0479">Metal-binding</keyword>
<dbReference type="FunFam" id="3.40.50.12160:FF:000003">
    <property type="entry name" value="CDK5 regulatory subunit-associated protein 1"/>
    <property type="match status" value="1"/>
</dbReference>
<dbReference type="STRING" id="1313304.CALK_1145"/>
<evidence type="ECO:0000256" key="5">
    <source>
        <dbReference type="ARBA" id="ARBA00022679"/>
    </source>
</evidence>
<dbReference type="SFLD" id="SFLDS00029">
    <property type="entry name" value="Radical_SAM"/>
    <property type="match status" value="1"/>
</dbReference>
<feature type="domain" description="Radical SAM core" evidence="15">
    <location>
        <begin position="129"/>
        <end position="357"/>
    </location>
</feature>
<dbReference type="CDD" id="cd01335">
    <property type="entry name" value="Radical_SAM"/>
    <property type="match status" value="1"/>
</dbReference>
<evidence type="ECO:0000256" key="3">
    <source>
        <dbReference type="ARBA" id="ARBA00022485"/>
    </source>
</evidence>
<name>U7DA03_9BACT</name>
<dbReference type="SFLD" id="SFLDG01082">
    <property type="entry name" value="B12-binding_domain_containing"/>
    <property type="match status" value="1"/>
</dbReference>
<dbReference type="Gene3D" id="3.80.30.20">
    <property type="entry name" value="tm_1862 like domain"/>
    <property type="match status" value="1"/>
</dbReference>
<evidence type="ECO:0000256" key="6">
    <source>
        <dbReference type="ARBA" id="ARBA00022691"/>
    </source>
</evidence>
<dbReference type="InterPro" id="IPR013848">
    <property type="entry name" value="Methylthiotransferase_N"/>
</dbReference>
<proteinExistence type="predicted"/>
<keyword evidence="9" id="KW-0411">Iron-sulfur</keyword>
<dbReference type="InterPro" id="IPR020612">
    <property type="entry name" value="Methylthiotransferase_CS"/>
</dbReference>
<dbReference type="SFLD" id="SFLDG01061">
    <property type="entry name" value="methylthiotransferase"/>
    <property type="match status" value="1"/>
</dbReference>
<dbReference type="InterPro" id="IPR038135">
    <property type="entry name" value="Methylthiotransferase_N_sf"/>
</dbReference>
<dbReference type="Proteomes" id="UP000017148">
    <property type="component" value="Unassembled WGS sequence"/>
</dbReference>
<feature type="domain" description="MTTase N-terminal" evidence="14">
    <location>
        <begin position="1"/>
        <end position="122"/>
    </location>
</feature>
<evidence type="ECO:0000256" key="11">
    <source>
        <dbReference type="ARBA" id="ARBA00068570"/>
    </source>
</evidence>
<dbReference type="PANTHER" id="PTHR43020:SF2">
    <property type="entry name" value="MITOCHONDRIAL TRNA METHYLTHIOTRANSFERASE CDK5RAP1"/>
    <property type="match status" value="1"/>
</dbReference>
<evidence type="ECO:0000256" key="4">
    <source>
        <dbReference type="ARBA" id="ARBA00022490"/>
    </source>
</evidence>
<dbReference type="InterPro" id="IPR023404">
    <property type="entry name" value="rSAM_horseshoe"/>
</dbReference>
<evidence type="ECO:0000256" key="2">
    <source>
        <dbReference type="ARBA" id="ARBA00003234"/>
    </source>
</evidence>
<evidence type="ECO:0000256" key="10">
    <source>
        <dbReference type="ARBA" id="ARBA00033765"/>
    </source>
</evidence>
<sequence>MRFFIKTFGCQMNVSDSNTLQELLIDRGGTPADEPSMADLLIVNTCSVREKAERTAKNKIKEYGSIKKKNAALWVVGCMSQRVGESLRREIPSVTAVIGAMDMEYIHTQIDTLLETVESANTVSGKGRSYGECSAFIPVMRGCNNYCSYCIVPYVRGDEHSLSVEEILNDIQKKVARGVREITLLGQNVNSYGTEKTTFAELLRRVNDVPGIDRIRFTTSHPKDISDELISAVASLSKVAKHIHLPVQSGADAVLKRMNRKYTRAMYLETIDKIRRACSPIDITTDVMVGFPGESESDFADTLSLFSDVGYTTAFMFAYSPRTGTPAVDFPEQVPEKVKKERLQELISLQTEITKGKYAAMKGKTVEALITYKSSRGWIGQDMGAKRVFIQSTDDLYGKMIRGTVSETTGMTLVISEYTRIS</sequence>
<keyword evidence="4" id="KW-0963">Cytoplasm</keyword>
<dbReference type="RefSeq" id="WP_022636628.1">
    <property type="nucleotide sequence ID" value="NZ_ASJR01000008.1"/>
</dbReference>
<keyword evidence="5 16" id="KW-0808">Transferase</keyword>
<dbReference type="PANTHER" id="PTHR43020">
    <property type="entry name" value="CDK5 REGULATORY SUBUNIT-ASSOCIATED PROTEIN 1"/>
    <property type="match status" value="1"/>
</dbReference>
<evidence type="ECO:0000256" key="8">
    <source>
        <dbReference type="ARBA" id="ARBA00023004"/>
    </source>
</evidence>
<dbReference type="Gene3D" id="3.40.50.12160">
    <property type="entry name" value="Methylthiotransferase, N-terminal domain"/>
    <property type="match status" value="1"/>
</dbReference>
<dbReference type="InterPro" id="IPR005839">
    <property type="entry name" value="Methylthiotransferase"/>
</dbReference>
<dbReference type="NCBIfam" id="TIGR00089">
    <property type="entry name" value="MiaB/RimO family radical SAM methylthiotransferase"/>
    <property type="match status" value="1"/>
</dbReference>
<comment type="caution">
    <text evidence="16">The sequence shown here is derived from an EMBL/GenBank/DDBJ whole genome shotgun (WGS) entry which is preliminary data.</text>
</comment>
<dbReference type="InterPro" id="IPR006638">
    <property type="entry name" value="Elp3/MiaA/NifB-like_rSAM"/>
</dbReference>
<evidence type="ECO:0000313" key="17">
    <source>
        <dbReference type="Proteomes" id="UP000017148"/>
    </source>
</evidence>
<evidence type="ECO:0000256" key="1">
    <source>
        <dbReference type="ARBA" id="ARBA00001966"/>
    </source>
</evidence>
<dbReference type="SMART" id="SM00729">
    <property type="entry name" value="Elp3"/>
    <property type="match status" value="1"/>
</dbReference>
<dbReference type="EMBL" id="ASJR01000008">
    <property type="protein sequence ID" value="ERP31927.1"/>
    <property type="molecule type" value="Genomic_DNA"/>
</dbReference>
<keyword evidence="6" id="KW-0949">S-adenosyl-L-methionine</keyword>
<dbReference type="PROSITE" id="PS51449">
    <property type="entry name" value="MTTASE_N"/>
    <property type="match status" value="1"/>
</dbReference>
<evidence type="ECO:0000259" key="15">
    <source>
        <dbReference type="PROSITE" id="PS51918"/>
    </source>
</evidence>
<dbReference type="eggNOG" id="COG0621">
    <property type="taxonomic scope" value="Bacteria"/>
</dbReference>
<evidence type="ECO:0000256" key="7">
    <source>
        <dbReference type="ARBA" id="ARBA00022723"/>
    </source>
</evidence>
<dbReference type="NCBIfam" id="TIGR01574">
    <property type="entry name" value="miaB-methiolase"/>
    <property type="match status" value="1"/>
</dbReference>
<evidence type="ECO:0000259" key="14">
    <source>
        <dbReference type="PROSITE" id="PS51449"/>
    </source>
</evidence>
<dbReference type="PROSITE" id="PS51918">
    <property type="entry name" value="RADICAL_SAM"/>
    <property type="match status" value="1"/>
</dbReference>
<dbReference type="GO" id="GO:0046872">
    <property type="term" value="F:metal ion binding"/>
    <property type="evidence" value="ECO:0007669"/>
    <property type="project" value="UniProtKB-KW"/>
</dbReference>
<dbReference type="AlphaFoldDB" id="U7DA03"/>
<gene>
    <name evidence="16" type="ORF">CALK_1145</name>
</gene>
<dbReference type="InterPro" id="IPR006463">
    <property type="entry name" value="MiaB_methiolase"/>
</dbReference>
<dbReference type="GO" id="GO:0035597">
    <property type="term" value="F:tRNA-2-methylthio-N(6)-dimethylallyladenosine(37) synthase activity"/>
    <property type="evidence" value="ECO:0007669"/>
    <property type="project" value="UniProtKB-EC"/>
</dbReference>
<evidence type="ECO:0000256" key="12">
    <source>
        <dbReference type="ARBA" id="ARBA00080698"/>
    </source>
</evidence>
<dbReference type="SFLD" id="SFLDF00273">
    <property type="entry name" value="(dimethylallyl)adenosine_tRNA"/>
    <property type="match status" value="1"/>
</dbReference>
<evidence type="ECO:0000313" key="16">
    <source>
        <dbReference type="EMBL" id="ERP31927.1"/>
    </source>
</evidence>